<protein>
    <submittedName>
        <fullName evidence="4">Uncharacterized protein LOC106159998</fullName>
    </submittedName>
</protein>
<organism evidence="3 4">
    <name type="scientific">Lingula anatina</name>
    <name type="common">Brachiopod</name>
    <name type="synonym">Lingula unguis</name>
    <dbReference type="NCBI Taxonomy" id="7574"/>
    <lineage>
        <taxon>Eukaryota</taxon>
        <taxon>Metazoa</taxon>
        <taxon>Spiralia</taxon>
        <taxon>Lophotrochozoa</taxon>
        <taxon>Brachiopoda</taxon>
        <taxon>Linguliformea</taxon>
        <taxon>Lingulata</taxon>
        <taxon>Lingulida</taxon>
        <taxon>Linguloidea</taxon>
        <taxon>Lingulidae</taxon>
        <taxon>Lingula</taxon>
    </lineage>
</organism>
<dbReference type="RefSeq" id="XP_023930375.1">
    <property type="nucleotide sequence ID" value="XM_024074607.1"/>
</dbReference>
<keyword evidence="1" id="KW-0812">Transmembrane</keyword>
<dbReference type="AlphaFoldDB" id="A0A2R2MJJ1"/>
<dbReference type="GeneID" id="106159998"/>
<dbReference type="InParanoid" id="A0A2R2MJJ1"/>
<keyword evidence="1" id="KW-0472">Membrane</keyword>
<dbReference type="Proteomes" id="UP000085678">
    <property type="component" value="Unplaced"/>
</dbReference>
<evidence type="ECO:0000256" key="2">
    <source>
        <dbReference type="SAM" id="SignalP"/>
    </source>
</evidence>
<evidence type="ECO:0000313" key="3">
    <source>
        <dbReference type="Proteomes" id="UP000085678"/>
    </source>
</evidence>
<keyword evidence="1" id="KW-1133">Transmembrane helix</keyword>
<evidence type="ECO:0000256" key="1">
    <source>
        <dbReference type="SAM" id="Phobius"/>
    </source>
</evidence>
<dbReference type="KEGG" id="lak:106159998"/>
<feature type="signal peptide" evidence="2">
    <location>
        <begin position="1"/>
        <end position="20"/>
    </location>
</feature>
<sequence>MKNLKIKVLLMLLLMQPLHGESLGKLKKVVVYISDRPGAQWNVLDITVYDTVSGCESHFSSNGCLTVGYTTLESCKNYRFGLQTCLLYLWSCHGWTCCFSLKLAPVLLWFNSTLNYMFANMLLTSTLLNAVGVIQLDRGIFLSSLLVNIGTFLVNGIYDVAMYNIRCYDREDTGDTVLQNLEDEPQYDDMCYDREDTGDTVLQSLEDEPQYDDM</sequence>
<keyword evidence="2" id="KW-0732">Signal</keyword>
<keyword evidence="3" id="KW-1185">Reference proteome</keyword>
<proteinExistence type="predicted"/>
<accession>A0A2R2MJJ1</accession>
<feature type="transmembrane region" description="Helical" evidence="1">
    <location>
        <begin position="140"/>
        <end position="161"/>
    </location>
</feature>
<gene>
    <name evidence="4" type="primary">LOC106159998</name>
</gene>
<reference evidence="4" key="1">
    <citation type="submission" date="2025-08" db="UniProtKB">
        <authorList>
            <consortium name="RefSeq"/>
        </authorList>
    </citation>
    <scope>IDENTIFICATION</scope>
    <source>
        <tissue evidence="4">Gonads</tissue>
    </source>
</reference>
<feature type="chain" id="PRO_5015164778" evidence="2">
    <location>
        <begin position="21"/>
        <end position="214"/>
    </location>
</feature>
<evidence type="ECO:0000313" key="4">
    <source>
        <dbReference type="RefSeq" id="XP_023930375.1"/>
    </source>
</evidence>
<name>A0A2R2MJJ1_LINAN</name>
<feature type="transmembrane region" description="Helical" evidence="1">
    <location>
        <begin position="87"/>
        <end position="110"/>
    </location>
</feature>